<dbReference type="OrthoDB" id="1140688at2"/>
<dbReference type="InterPro" id="IPR026341">
    <property type="entry name" value="T9SS_type_B"/>
</dbReference>
<evidence type="ECO:0008006" key="3">
    <source>
        <dbReference type="Google" id="ProtNLM"/>
    </source>
</evidence>
<evidence type="ECO:0000313" key="2">
    <source>
        <dbReference type="Proteomes" id="UP000030149"/>
    </source>
</evidence>
<reference evidence="1 2" key="2">
    <citation type="journal article" date="2015" name="Stand. Genomic Sci.">
        <title>High quality draft genomic sequence of Flavobacterium enshiense DK69(T) and comparison among Flavobacterium genomes.</title>
        <authorList>
            <person name="Zeng Z."/>
            <person name="Chen C."/>
            <person name="Du H."/>
            <person name="Wang G."/>
            <person name="Li M."/>
        </authorList>
    </citation>
    <scope>NUCLEOTIDE SEQUENCE [LARGE SCALE GENOMIC DNA]</scope>
    <source>
        <strain evidence="1 2">DK69</strain>
    </source>
</reference>
<dbReference type="PATRIC" id="fig|1107311.3.peg.2382"/>
<dbReference type="InterPro" id="IPR013783">
    <property type="entry name" value="Ig-like_fold"/>
</dbReference>
<dbReference type="Pfam" id="PF13585">
    <property type="entry name" value="CHU_C"/>
    <property type="match status" value="1"/>
</dbReference>
<sequence length="604" mass="66232">MRSKLLLFYGVLFLLFSGNLFGQDIALSEQFFGRYDFTFFGNTLNPDENTFMYPDSILTSSSADLNLSSGSEIEKAYLYWAGCGPGDFNIKLNNIDIAAQRTFSTIQASSGKIFFAAFYDITDIVISQGNTTYTVSELDVNDQIPEYWDNGTHFAGWAVLVVYKNNNLPLNVVNVYDGLESLSTTPSGGVGELNITIDNLNVIDDVGSKIGFIAWEGDRGIPAPGTDIIESLSINGITVSNPPLNPANNAFNGTNSVTGAQNLFNMDLDIYNIQNFIDIGDESATIQLATGQDYVMINTIVTKLNSQLPDATVTIDQAEGECNSRNIAVNYSVSNINATDFLPAGTPISIYAGGILIGTNQTQNDIQIGDSENFYQFVTIPNGVPVNFSLEIIVDQPGVVTELQENNNNTTMDVTLATGPTPNLLADLISCNRGYTEGLFDFSAYENTVTSDPNSTVTFHESQLEANAGINPIPDPSNYLATATPKTIFVRIDGPECFTTTSFQLMVKPCPPIVYNAVSVNGDGMNDTFHIEGLRDVFVNHEIFIYNRWGREVWKGNNYTPEWDGYIKDGVGSNHAPDGTYFYILYLNDPNYPKPLNGYLYLNH</sequence>
<name>V6S847_9FLAO</name>
<evidence type="ECO:0000313" key="1">
    <source>
        <dbReference type="EMBL" id="KGO97440.1"/>
    </source>
</evidence>
<dbReference type="RefSeq" id="WP_023574379.1">
    <property type="nucleotide sequence ID" value="NZ_AVCS01000015.1"/>
</dbReference>
<dbReference type="STRING" id="1107311.Q767_02270"/>
<reference evidence="2" key="1">
    <citation type="submission" date="2013-09" db="EMBL/GenBank/DDBJ databases">
        <authorList>
            <person name="Zeng Z."/>
            <person name="Chen C."/>
        </authorList>
    </citation>
    <scope>NUCLEOTIDE SEQUENCE [LARGE SCALE GENOMIC DNA]</scope>
    <source>
        <strain evidence="2">DK69</strain>
    </source>
</reference>
<dbReference type="Proteomes" id="UP000030149">
    <property type="component" value="Unassembled WGS sequence"/>
</dbReference>
<dbReference type="EMBL" id="JRLZ01000001">
    <property type="protein sequence ID" value="KGO97440.1"/>
    <property type="molecule type" value="Genomic_DNA"/>
</dbReference>
<dbReference type="NCBIfam" id="TIGR04131">
    <property type="entry name" value="Bac_Flav_CTERM"/>
    <property type="match status" value="1"/>
</dbReference>
<dbReference type="Gene3D" id="2.60.40.10">
    <property type="entry name" value="Immunoglobulins"/>
    <property type="match status" value="1"/>
</dbReference>
<protein>
    <recommendedName>
        <fullName evidence="3">CARDB domain-containing protein</fullName>
    </recommendedName>
</protein>
<comment type="caution">
    <text evidence="1">The sequence shown here is derived from an EMBL/GenBank/DDBJ whole genome shotgun (WGS) entry which is preliminary data.</text>
</comment>
<proteinExistence type="predicted"/>
<gene>
    <name evidence="1" type="ORF">Q767_02270</name>
</gene>
<dbReference type="eggNOG" id="COG1572">
    <property type="taxonomic scope" value="Bacteria"/>
</dbReference>
<organism evidence="1 2">
    <name type="scientific">Flavobacterium enshiense DK69</name>
    <dbReference type="NCBI Taxonomy" id="1107311"/>
    <lineage>
        <taxon>Bacteria</taxon>
        <taxon>Pseudomonadati</taxon>
        <taxon>Bacteroidota</taxon>
        <taxon>Flavobacteriia</taxon>
        <taxon>Flavobacteriales</taxon>
        <taxon>Flavobacteriaceae</taxon>
        <taxon>Flavobacterium</taxon>
    </lineage>
</organism>
<dbReference type="AlphaFoldDB" id="V6S847"/>
<keyword evidence="2" id="KW-1185">Reference proteome</keyword>
<dbReference type="eggNOG" id="COG5184">
    <property type="taxonomic scope" value="Bacteria"/>
</dbReference>
<accession>V6S847</accession>